<dbReference type="AlphaFoldDB" id="A0A1R1BWX2"/>
<protein>
    <recommendedName>
        <fullName evidence="3">DUF3139 domain-containing protein</fullName>
    </recommendedName>
</protein>
<gene>
    <name evidence="1" type="ORF">BK131_12810</name>
</gene>
<dbReference type="Pfam" id="PF11337">
    <property type="entry name" value="DUF3139"/>
    <property type="match status" value="1"/>
</dbReference>
<proteinExistence type="predicted"/>
<dbReference type="RefSeq" id="WP_076331918.1">
    <property type="nucleotide sequence ID" value="NZ_MRTJ01000003.1"/>
</dbReference>
<dbReference type="OrthoDB" id="2642377at2"/>
<name>A0A1R1BWX2_PAEAM</name>
<sequence length="114" mass="12897">MSKTFKATSLVILALILVISCWAYFGLLGNPLKKNDAEQQVTTYLMEQKGYSHEQLIDVKGTYSSKSSEAPYGASVTFADEPEAKYQYIIFNNGEIKQYSHTSDHPKHEEPMVR</sequence>
<dbReference type="PROSITE" id="PS51257">
    <property type="entry name" value="PROKAR_LIPOPROTEIN"/>
    <property type="match status" value="1"/>
</dbReference>
<comment type="caution">
    <text evidence="1">The sequence shown here is derived from an EMBL/GenBank/DDBJ whole genome shotgun (WGS) entry which is preliminary data.</text>
</comment>
<organism evidence="1 2">
    <name type="scientific">Paenibacillus amylolyticus</name>
    <dbReference type="NCBI Taxonomy" id="1451"/>
    <lineage>
        <taxon>Bacteria</taxon>
        <taxon>Bacillati</taxon>
        <taxon>Bacillota</taxon>
        <taxon>Bacilli</taxon>
        <taxon>Bacillales</taxon>
        <taxon>Paenibacillaceae</taxon>
        <taxon>Paenibacillus</taxon>
    </lineage>
</organism>
<evidence type="ECO:0008006" key="3">
    <source>
        <dbReference type="Google" id="ProtNLM"/>
    </source>
</evidence>
<evidence type="ECO:0000313" key="2">
    <source>
        <dbReference type="Proteomes" id="UP000187134"/>
    </source>
</evidence>
<dbReference type="Proteomes" id="UP000187134">
    <property type="component" value="Unassembled WGS sequence"/>
</dbReference>
<dbReference type="InterPro" id="IPR021486">
    <property type="entry name" value="DUF3139"/>
</dbReference>
<dbReference type="EMBL" id="MRTJ01000003">
    <property type="protein sequence ID" value="OMF14346.1"/>
    <property type="molecule type" value="Genomic_DNA"/>
</dbReference>
<evidence type="ECO:0000313" key="1">
    <source>
        <dbReference type="EMBL" id="OMF14346.1"/>
    </source>
</evidence>
<reference evidence="1 2" key="1">
    <citation type="submission" date="2016-11" db="EMBL/GenBank/DDBJ databases">
        <title>Paenibacillus species isolates.</title>
        <authorList>
            <person name="Beno S.M."/>
        </authorList>
    </citation>
    <scope>NUCLEOTIDE SEQUENCE [LARGE SCALE GENOMIC DNA]</scope>
    <source>
        <strain evidence="1 2">FSL H8-0246</strain>
    </source>
</reference>
<accession>A0A1R1BWX2</accession>